<proteinExistence type="predicted"/>
<feature type="transmembrane region" description="Helical" evidence="1">
    <location>
        <begin position="98"/>
        <end position="115"/>
    </location>
</feature>
<feature type="domain" description="GGDEF" evidence="2">
    <location>
        <begin position="350"/>
        <end position="481"/>
    </location>
</feature>
<dbReference type="EMBL" id="CP045273">
    <property type="protein sequence ID" value="QJX80557.1"/>
    <property type="molecule type" value="Genomic_DNA"/>
</dbReference>
<feature type="transmembrane region" description="Helical" evidence="1">
    <location>
        <begin position="61"/>
        <end position="86"/>
    </location>
</feature>
<name>A0A6M6E7M8_PRIMG</name>
<dbReference type="InterPro" id="IPR043128">
    <property type="entry name" value="Rev_trsase/Diguanyl_cyclase"/>
</dbReference>
<dbReference type="FunFam" id="3.30.70.270:FF:000001">
    <property type="entry name" value="Diguanylate cyclase domain protein"/>
    <property type="match status" value="1"/>
</dbReference>
<dbReference type="GO" id="GO:0052621">
    <property type="term" value="F:diguanylate cyclase activity"/>
    <property type="evidence" value="ECO:0007669"/>
    <property type="project" value="TreeGrafter"/>
</dbReference>
<dbReference type="SUPFAM" id="SSF55073">
    <property type="entry name" value="Nucleotide cyclase"/>
    <property type="match status" value="1"/>
</dbReference>
<dbReference type="RefSeq" id="WP_171778551.1">
    <property type="nucleotide sequence ID" value="NZ_CP045273.1"/>
</dbReference>
<evidence type="ECO:0000256" key="1">
    <source>
        <dbReference type="SAM" id="Phobius"/>
    </source>
</evidence>
<sequence>MERGYLFLTSGYRVILALVSISILWSIGPQGITEKKMIMAAIFGGYALVFSIFGNKRVISYLEWLVVLVLAYYTPALLIVYFLLLMPFLQIISLKAKFYDFLYLAATISIFEALIDKSVLEIVAMGCAVYVAGYVLNLNFSKISVLEKMLKEEKQENEGLLIENSVKTNQIEVVSKLFIHKQHLDDINNVDTLVEQMLVSSMDYFNAYYVTIYYYKDGIFHQISDKGDKRKYDVPVNLSLEKGKEVYYDSKVMRVPITYEKKPWGAISVYGKRSRLGEDGQIVFFPFEESDFEILSIYVDSVMSRLKEIRRNDKLKRAALYDRLTTLPNRAYIEGDLYHEKLMQMKKENKPFAVLLLDIDHFKSFNDTYGHSIGDEVLRVVARVANETLNEFGENDAIGRWGGEEFMAFLVGTPEQCAKKAEAVRHEIEKFPFKYRNVTVSIGLAFMGKDGSNLEDISKKADAALYYSKENGRNRVTVYKRGME</sequence>
<dbReference type="AlphaFoldDB" id="A0A6M6E7M8"/>
<keyword evidence="3" id="KW-0614">Plasmid</keyword>
<dbReference type="PANTHER" id="PTHR45138">
    <property type="entry name" value="REGULATORY COMPONENTS OF SENSORY TRANSDUCTION SYSTEM"/>
    <property type="match status" value="1"/>
</dbReference>
<evidence type="ECO:0000259" key="2">
    <source>
        <dbReference type="PROSITE" id="PS50887"/>
    </source>
</evidence>
<protein>
    <submittedName>
        <fullName evidence="3">Diguanylate cyclase</fullName>
    </submittedName>
</protein>
<dbReference type="CDD" id="cd01949">
    <property type="entry name" value="GGDEF"/>
    <property type="match status" value="1"/>
</dbReference>
<dbReference type="GO" id="GO:0005886">
    <property type="term" value="C:plasma membrane"/>
    <property type="evidence" value="ECO:0007669"/>
    <property type="project" value="TreeGrafter"/>
</dbReference>
<evidence type="ECO:0000313" key="4">
    <source>
        <dbReference type="Proteomes" id="UP000501076"/>
    </source>
</evidence>
<geneLocation type="plasmid" evidence="4">
    <name>pfdu301a</name>
</geneLocation>
<feature type="transmembrane region" description="Helical" evidence="1">
    <location>
        <begin position="121"/>
        <end position="140"/>
    </location>
</feature>
<dbReference type="GO" id="GO:1902201">
    <property type="term" value="P:negative regulation of bacterial-type flagellum-dependent cell motility"/>
    <property type="evidence" value="ECO:0007669"/>
    <property type="project" value="TreeGrafter"/>
</dbReference>
<dbReference type="PANTHER" id="PTHR45138:SF9">
    <property type="entry name" value="DIGUANYLATE CYCLASE DGCM-RELATED"/>
    <property type="match status" value="1"/>
</dbReference>
<accession>A0A6M6E7M8</accession>
<reference evidence="3 4" key="1">
    <citation type="submission" date="2019-10" db="EMBL/GenBank/DDBJ databases">
        <title>Complete genome sequences for adaption low water activity.</title>
        <authorList>
            <person name="Zhao L."/>
            <person name="Zhong J."/>
        </authorList>
    </citation>
    <scope>NUCLEOTIDE SEQUENCE [LARGE SCALE GENOMIC DNA]</scope>
    <source>
        <strain evidence="3 4">FDU301</strain>
        <plasmid evidence="4">pfdu301a</plasmid>
    </source>
</reference>
<evidence type="ECO:0000313" key="3">
    <source>
        <dbReference type="EMBL" id="QJX80557.1"/>
    </source>
</evidence>
<feature type="transmembrane region" description="Helical" evidence="1">
    <location>
        <begin position="6"/>
        <end position="25"/>
    </location>
</feature>
<gene>
    <name evidence="3" type="ORF">FDZ14_31195</name>
</gene>
<dbReference type="PROSITE" id="PS50887">
    <property type="entry name" value="GGDEF"/>
    <property type="match status" value="1"/>
</dbReference>
<keyword evidence="1" id="KW-1133">Transmembrane helix</keyword>
<dbReference type="InterPro" id="IPR029787">
    <property type="entry name" value="Nucleotide_cyclase"/>
</dbReference>
<dbReference type="NCBIfam" id="TIGR00254">
    <property type="entry name" value="GGDEF"/>
    <property type="match status" value="1"/>
</dbReference>
<organism evidence="3 4">
    <name type="scientific">Priestia megaterium</name>
    <name type="common">Bacillus megaterium</name>
    <dbReference type="NCBI Taxonomy" id="1404"/>
    <lineage>
        <taxon>Bacteria</taxon>
        <taxon>Bacillati</taxon>
        <taxon>Bacillota</taxon>
        <taxon>Bacilli</taxon>
        <taxon>Bacillales</taxon>
        <taxon>Bacillaceae</taxon>
        <taxon>Priestia</taxon>
    </lineage>
</organism>
<dbReference type="Gene3D" id="3.30.70.270">
    <property type="match status" value="1"/>
</dbReference>
<dbReference type="SMART" id="SM00267">
    <property type="entry name" value="GGDEF"/>
    <property type="match status" value="1"/>
</dbReference>
<dbReference type="GO" id="GO:0043709">
    <property type="term" value="P:cell adhesion involved in single-species biofilm formation"/>
    <property type="evidence" value="ECO:0007669"/>
    <property type="project" value="TreeGrafter"/>
</dbReference>
<dbReference type="InterPro" id="IPR000160">
    <property type="entry name" value="GGDEF_dom"/>
</dbReference>
<keyword evidence="1" id="KW-0812">Transmembrane</keyword>
<dbReference type="Pfam" id="PF00990">
    <property type="entry name" value="GGDEF"/>
    <property type="match status" value="1"/>
</dbReference>
<keyword evidence="1" id="KW-0472">Membrane</keyword>
<feature type="transmembrane region" description="Helical" evidence="1">
    <location>
        <begin position="37"/>
        <end position="55"/>
    </location>
</feature>
<dbReference type="Proteomes" id="UP000501076">
    <property type="component" value="Plasmid pFDU301A"/>
</dbReference>
<dbReference type="InterPro" id="IPR050469">
    <property type="entry name" value="Diguanylate_Cyclase"/>
</dbReference>